<evidence type="ECO:0000313" key="2">
    <source>
        <dbReference type="EMBL" id="KAK8067734.1"/>
    </source>
</evidence>
<dbReference type="Proteomes" id="UP001446871">
    <property type="component" value="Unassembled WGS sequence"/>
</dbReference>
<feature type="region of interest" description="Disordered" evidence="1">
    <location>
        <begin position="1"/>
        <end position="32"/>
    </location>
</feature>
<organism evidence="2 3">
    <name type="scientific">Apiospora saccharicola</name>
    <dbReference type="NCBI Taxonomy" id="335842"/>
    <lineage>
        <taxon>Eukaryota</taxon>
        <taxon>Fungi</taxon>
        <taxon>Dikarya</taxon>
        <taxon>Ascomycota</taxon>
        <taxon>Pezizomycotina</taxon>
        <taxon>Sordariomycetes</taxon>
        <taxon>Xylariomycetidae</taxon>
        <taxon>Amphisphaeriales</taxon>
        <taxon>Apiosporaceae</taxon>
        <taxon>Apiospora</taxon>
    </lineage>
</organism>
<dbReference type="InterPro" id="IPR036770">
    <property type="entry name" value="Ankyrin_rpt-contain_sf"/>
</dbReference>
<accession>A0ABR1V955</accession>
<evidence type="ECO:0008006" key="4">
    <source>
        <dbReference type="Google" id="ProtNLM"/>
    </source>
</evidence>
<dbReference type="Gene3D" id="1.25.40.20">
    <property type="entry name" value="Ankyrin repeat-containing domain"/>
    <property type="match status" value="1"/>
</dbReference>
<dbReference type="EMBL" id="JAQQWM010000004">
    <property type="protein sequence ID" value="KAK8067734.1"/>
    <property type="molecule type" value="Genomic_DNA"/>
</dbReference>
<proteinExistence type="predicted"/>
<evidence type="ECO:0000256" key="1">
    <source>
        <dbReference type="SAM" id="MobiDB-lite"/>
    </source>
</evidence>
<keyword evidence="3" id="KW-1185">Reference proteome</keyword>
<name>A0ABR1V955_9PEZI</name>
<dbReference type="SUPFAM" id="SSF48403">
    <property type="entry name" value="Ankyrin repeat"/>
    <property type="match status" value="1"/>
</dbReference>
<comment type="caution">
    <text evidence="2">The sequence shown here is derived from an EMBL/GenBank/DDBJ whole genome shotgun (WGS) entry which is preliminary data.</text>
</comment>
<evidence type="ECO:0000313" key="3">
    <source>
        <dbReference type="Proteomes" id="UP001446871"/>
    </source>
</evidence>
<reference evidence="2 3" key="1">
    <citation type="submission" date="2023-01" db="EMBL/GenBank/DDBJ databases">
        <title>Analysis of 21 Apiospora genomes using comparative genomics revels a genus with tremendous synthesis potential of carbohydrate active enzymes and secondary metabolites.</title>
        <authorList>
            <person name="Sorensen T."/>
        </authorList>
    </citation>
    <scope>NUCLEOTIDE SEQUENCE [LARGE SCALE GENOMIC DNA]</scope>
    <source>
        <strain evidence="2 3">CBS 83171</strain>
    </source>
</reference>
<protein>
    <recommendedName>
        <fullName evidence="4">Fungal N-terminal domain-containing protein</fullName>
    </recommendedName>
</protein>
<sequence length="987" mass="109978">MSVHDFRSQPADLRQTAPVEAKSNPALEPYHRHGPRSLSVLRDLMADPLSVAGLAAGLVSLGLQLTGGITNYLDAVKCRGKELASARGHNDSLRQTIAVLEATVAKTQIPQPASFQIVDHALKPTKTQLKALEDLVDDLAGCDTGTWKSKLSNKSRKLWYAFDRSKIQQLATQLSQANMTLSIALQVLGVDVSQSNFDKLTGIETISHGISSNLNGVSSDLLATRSEVASLHHPLSQMGDRFSTLERGIDQLNHAITTGNHSITTQLLQTTQHTHNLVSVSSHREHNTLEQIVAQNNHMMQLLEGIARGSDIPGAIEMRQPQTQKRIVHRLMEKPSATRVVLDGFHGASISPPNSWTAPGNACSELQPRDLSNGLTCICNTRHISISRRAVRTGAFIWQSESASHEHWPSCPLAHSVGDEHKQTFGLGYTGLAKVFKTAVEISFSMSYRAGGLSLSPTINFRPAVDRNSDPAFRILFLVFSVIRFTRFGSLTESELSTFLLESQTGILESFKESKSTPFATDSDNGNILHFLAKIMDFFHRYDKMPFKAFFRFFKTLHVAGVPTDTYTLDGVTPLGTLISRAGPSCLLEYKNLVLGSDIERHPFWIGDRDLNRSTDTVRETMVLFYEVPAMSEYYGFGPLSNAILSNNLVKVSHLLDRFPDSLQERNILGQTPLHIAVGKPKCLSLLVNAAAGSSNILDAVDNAGHTPLDMAMLITKHDIKIPGSLQLYTGTERLKFHWAHSLFEETGYDLGNELDSDIKGNLRLNSVEAIRELNTQFFNLNIADDCRCKCSIDGCTLQIHQLSGLTLPIYNRSGLDSTVFLSRQVSKYYELLAMSIPYGSHHNAIRFLTFTALGATHTCCKEDRWQFRFERDPEEIACVQEEDRHLLEILEGLVAEFDQKFYAILGTQPDNHEQLAKFWTVHWLPRMQEVLEELNTTDLPEDVKRKTEEMGVVWHGPERVPVPEATVDRGSWDYWFGELDKIVGKK</sequence>
<gene>
    <name evidence="2" type="ORF">PG996_006846</name>
</gene>